<name>A0A4P8EDV7_9RHOB</name>
<dbReference type="PANTHER" id="PTHR43434:SF16">
    <property type="entry name" value="BLL8046 PROTEIN"/>
    <property type="match status" value="1"/>
</dbReference>
<dbReference type="Gene3D" id="1.10.150.240">
    <property type="entry name" value="Putative phosphatase, domain 2"/>
    <property type="match status" value="1"/>
</dbReference>
<dbReference type="SUPFAM" id="SSF56784">
    <property type="entry name" value="HAD-like"/>
    <property type="match status" value="1"/>
</dbReference>
<dbReference type="GO" id="GO:0006281">
    <property type="term" value="P:DNA repair"/>
    <property type="evidence" value="ECO:0007669"/>
    <property type="project" value="TreeGrafter"/>
</dbReference>
<dbReference type="Pfam" id="PF13419">
    <property type="entry name" value="HAD_2"/>
    <property type="match status" value="1"/>
</dbReference>
<dbReference type="OrthoDB" id="9797743at2"/>
<dbReference type="InterPro" id="IPR036412">
    <property type="entry name" value="HAD-like_sf"/>
</dbReference>
<dbReference type="InterPro" id="IPR050155">
    <property type="entry name" value="HAD-like_hydrolase_sf"/>
</dbReference>
<accession>A0A4P8EDV7</accession>
<organism evidence="1 2">
    <name type="scientific">Pseudorhodobacter turbinis</name>
    <dbReference type="NCBI Taxonomy" id="2500533"/>
    <lineage>
        <taxon>Bacteria</taxon>
        <taxon>Pseudomonadati</taxon>
        <taxon>Pseudomonadota</taxon>
        <taxon>Alphaproteobacteria</taxon>
        <taxon>Rhodobacterales</taxon>
        <taxon>Paracoccaceae</taxon>
        <taxon>Pseudorhodobacter</taxon>
    </lineage>
</organism>
<dbReference type="InterPro" id="IPR006439">
    <property type="entry name" value="HAD-SF_hydro_IA"/>
</dbReference>
<keyword evidence="2" id="KW-1185">Reference proteome</keyword>
<reference evidence="1 2" key="1">
    <citation type="submission" date="2019-05" db="EMBL/GenBank/DDBJ databases">
        <title>Pseudorhodobacter turbinis sp. nov., isolated from the gut of the Korean turban shell.</title>
        <authorList>
            <person name="Jeong Y.-S."/>
            <person name="Kang W.-R."/>
            <person name="Bae J.-W."/>
        </authorList>
    </citation>
    <scope>NUCLEOTIDE SEQUENCE [LARGE SCALE GENOMIC DNA]</scope>
    <source>
        <strain evidence="1 2">S12M18</strain>
    </source>
</reference>
<dbReference type="NCBIfam" id="TIGR01509">
    <property type="entry name" value="HAD-SF-IA-v3"/>
    <property type="match status" value="1"/>
</dbReference>
<evidence type="ECO:0000313" key="2">
    <source>
        <dbReference type="Proteomes" id="UP000298631"/>
    </source>
</evidence>
<dbReference type="GO" id="GO:0008967">
    <property type="term" value="F:phosphoglycolate phosphatase activity"/>
    <property type="evidence" value="ECO:0007669"/>
    <property type="project" value="TreeGrafter"/>
</dbReference>
<dbReference type="SFLD" id="SFLDS00003">
    <property type="entry name" value="Haloacid_Dehalogenase"/>
    <property type="match status" value="1"/>
</dbReference>
<dbReference type="InterPro" id="IPR041492">
    <property type="entry name" value="HAD_2"/>
</dbReference>
<dbReference type="RefSeq" id="WP_137192245.1">
    <property type="nucleotide sequence ID" value="NZ_CP039964.1"/>
</dbReference>
<proteinExistence type="predicted"/>
<dbReference type="AlphaFoldDB" id="A0A4P8EDV7"/>
<dbReference type="InterPro" id="IPR023198">
    <property type="entry name" value="PGP-like_dom2"/>
</dbReference>
<protein>
    <submittedName>
        <fullName evidence="1">HAD family phosphatase</fullName>
    </submittedName>
</protein>
<gene>
    <name evidence="1" type="ORF">EOK75_01320</name>
</gene>
<sequence>MKGFDLVIFDCDGVLIESEAQGAQALAEAVTAAGRAMKAHEAGHLFCGCSHDQTGDLIAQMGLDAETVLRDAVQRLSLLFAQGVQQMPGMQELLTGLDTRICVASNSSVKRLAGSLGRTALAPLFGTHIYSADHVSKGKPAPDLALHCLAQMHSTAERAIFIDDNIHGVACARAAGILAVGFVGPSEHRAGHAQTLREAGADYVVHGTAELQALLSDLLAPTLIGAAE</sequence>
<dbReference type="InterPro" id="IPR023214">
    <property type="entry name" value="HAD_sf"/>
</dbReference>
<dbReference type="GO" id="GO:0005829">
    <property type="term" value="C:cytosol"/>
    <property type="evidence" value="ECO:0007669"/>
    <property type="project" value="TreeGrafter"/>
</dbReference>
<dbReference type="KEGG" id="pseb:EOK75_01320"/>
<dbReference type="SFLD" id="SFLDG01129">
    <property type="entry name" value="C1.5:_HAD__Beta-PGM__Phosphata"/>
    <property type="match status" value="1"/>
</dbReference>
<dbReference type="Gene3D" id="3.40.50.1000">
    <property type="entry name" value="HAD superfamily/HAD-like"/>
    <property type="match status" value="1"/>
</dbReference>
<dbReference type="PANTHER" id="PTHR43434">
    <property type="entry name" value="PHOSPHOGLYCOLATE PHOSPHATASE"/>
    <property type="match status" value="1"/>
</dbReference>
<dbReference type="EMBL" id="CP039964">
    <property type="protein sequence ID" value="QCO54565.1"/>
    <property type="molecule type" value="Genomic_DNA"/>
</dbReference>
<evidence type="ECO:0000313" key="1">
    <source>
        <dbReference type="EMBL" id="QCO54565.1"/>
    </source>
</evidence>
<dbReference type="Proteomes" id="UP000298631">
    <property type="component" value="Chromosome"/>
</dbReference>